<dbReference type="PATRIC" id="fig|742817.3.peg.1848"/>
<dbReference type="InterPro" id="IPR045061">
    <property type="entry name" value="FtsZ/CetZ"/>
</dbReference>
<dbReference type="Pfam" id="PF00091">
    <property type="entry name" value="Tubulin"/>
    <property type="match status" value="1"/>
</dbReference>
<dbReference type="AlphaFoldDB" id="H1DHJ5"/>
<dbReference type="Pfam" id="PF12327">
    <property type="entry name" value="FtsZ_C"/>
    <property type="match status" value="1"/>
</dbReference>
<evidence type="ECO:0000256" key="4">
    <source>
        <dbReference type="HAMAP-Rule" id="MF_00909"/>
    </source>
</evidence>
<dbReference type="PRINTS" id="PR00423">
    <property type="entry name" value="CELLDVISFTSZ"/>
</dbReference>
<evidence type="ECO:0000256" key="3">
    <source>
        <dbReference type="ARBA" id="ARBA00023134"/>
    </source>
</evidence>
<dbReference type="GO" id="GO:0005525">
    <property type="term" value="F:GTP binding"/>
    <property type="evidence" value="ECO:0007669"/>
    <property type="project" value="UniProtKB-UniRule"/>
</dbReference>
<dbReference type="GO" id="GO:0051258">
    <property type="term" value="P:protein polymerization"/>
    <property type="evidence" value="ECO:0007669"/>
    <property type="project" value="UniProtKB-UniRule"/>
</dbReference>
<dbReference type="InterPro" id="IPR024757">
    <property type="entry name" value="FtsZ_C"/>
</dbReference>
<dbReference type="HOGENOM" id="CLU_024865_0_5_10"/>
<proteinExistence type="inferred from homology"/>
<evidence type="ECO:0000256" key="1">
    <source>
        <dbReference type="ARBA" id="ARBA00009690"/>
    </source>
</evidence>
<feature type="binding site" evidence="4">
    <location>
        <position position="192"/>
    </location>
    <ligand>
        <name>GTP</name>
        <dbReference type="ChEBI" id="CHEBI:37565"/>
    </ligand>
</feature>
<dbReference type="InterPro" id="IPR003008">
    <property type="entry name" value="Tubulin_FtsZ_GTPase"/>
</dbReference>
<dbReference type="InterPro" id="IPR037103">
    <property type="entry name" value="Tubulin/FtsZ-like_C"/>
</dbReference>
<dbReference type="eggNOG" id="COG0206">
    <property type="taxonomic scope" value="Bacteria"/>
</dbReference>
<evidence type="ECO:0000313" key="10">
    <source>
        <dbReference type="Proteomes" id="UP000004892"/>
    </source>
</evidence>
<feature type="binding site" evidence="4">
    <location>
        <begin position="26"/>
        <end position="30"/>
    </location>
    <ligand>
        <name>GTP</name>
        <dbReference type="ChEBI" id="CHEBI:37565"/>
    </ligand>
</feature>
<evidence type="ECO:0000259" key="7">
    <source>
        <dbReference type="SMART" id="SM00864"/>
    </source>
</evidence>
<dbReference type="Proteomes" id="UP000004892">
    <property type="component" value="Unassembled WGS sequence"/>
</dbReference>
<dbReference type="HAMAP" id="MF_00909">
    <property type="entry name" value="FtsZ"/>
    <property type="match status" value="1"/>
</dbReference>
<dbReference type="PANTHER" id="PTHR30314:SF3">
    <property type="entry name" value="MITOCHONDRIAL DIVISION PROTEIN FSZA"/>
    <property type="match status" value="1"/>
</dbReference>
<dbReference type="EMBL" id="ADMC01000023">
    <property type="protein sequence ID" value="EHP47124.1"/>
    <property type="molecule type" value="Genomic_DNA"/>
</dbReference>
<feature type="domain" description="Tubulin/FtsZ GTPase" evidence="7">
    <location>
        <begin position="18"/>
        <end position="210"/>
    </location>
</feature>
<feature type="binding site" evidence="4">
    <location>
        <position position="145"/>
    </location>
    <ligand>
        <name>GTP</name>
        <dbReference type="ChEBI" id="CHEBI:37565"/>
    </ligand>
</feature>
<evidence type="ECO:0000313" key="9">
    <source>
        <dbReference type="EMBL" id="EHP47124.1"/>
    </source>
</evidence>
<dbReference type="InterPro" id="IPR008280">
    <property type="entry name" value="Tub_FtsZ_C"/>
</dbReference>
<dbReference type="SMART" id="SM00865">
    <property type="entry name" value="Tubulin_C"/>
    <property type="match status" value="1"/>
</dbReference>
<sequence length="432" mass="47076">MENDGLLSLKLPVQQESIIKVIGVGGGGSNAVNHMCRQGIHGVEFVVCNTDIQALRLSPVKNKIQLGKELTEGRGAGCLPEKGRQSAVESMDFIKNLLSHKTKMVFITAGMGGGTGTGAAPEIAKQAKELKILTIGIVTLPFSFEGRRKMEQAMDGIDELEQYVDALLIIKNDKLKDIYGDLKLSEAFAMADNVLTIAAKSIAEIITVKGYVNVDFADVDGVMRNSGVALMGAAEAEGENRAMQALEEALISPLLNSHDIRGASNILLNILYGEQEVTMDEITLITENLQERVGGNVNVIWGAGKDDTLGNKLRVAVIAVGFNRNSSVGTPHMSGSAAPGERVSEAVFKVEEMPEELEMITVNSAELEEQARKKRLKQEEQKAKRQKEVKRTEERKTIKQQGVNDLPDSDSWFKRKLGNIITEDSNRDAEMK</sequence>
<dbReference type="NCBIfam" id="TIGR00065">
    <property type="entry name" value="ftsZ"/>
    <property type="match status" value="1"/>
</dbReference>
<keyword evidence="4" id="KW-0963">Cytoplasm</keyword>
<dbReference type="InterPro" id="IPR036525">
    <property type="entry name" value="Tubulin/FtsZ_GTPase_sf"/>
</dbReference>
<evidence type="ECO:0000259" key="8">
    <source>
        <dbReference type="SMART" id="SM00865"/>
    </source>
</evidence>
<evidence type="ECO:0000256" key="2">
    <source>
        <dbReference type="ARBA" id="ARBA00022741"/>
    </source>
</evidence>
<dbReference type="Gene3D" id="3.30.1330.20">
    <property type="entry name" value="Tubulin/FtsZ, C-terminal domain"/>
    <property type="match status" value="1"/>
</dbReference>
<dbReference type="SUPFAM" id="SSF52490">
    <property type="entry name" value="Tubulin nucleotide-binding domain-like"/>
    <property type="match status" value="1"/>
</dbReference>
<keyword evidence="4" id="KW-0131">Cell cycle</keyword>
<dbReference type="STRING" id="742817.HMPREF9449_01731"/>
<dbReference type="InterPro" id="IPR018316">
    <property type="entry name" value="Tubulin/FtsZ_2-layer-sand-dom"/>
</dbReference>
<feature type="binding site" evidence="4">
    <location>
        <position position="149"/>
    </location>
    <ligand>
        <name>GTP</name>
        <dbReference type="ChEBI" id="CHEBI:37565"/>
    </ligand>
</feature>
<accession>H1DHJ5</accession>
<comment type="function">
    <text evidence="4">Essential cell division protein that forms a contractile ring structure (Z ring) at the future cell division site. The regulation of the ring assembly controls the timing and the location of cell division. One of the functions of the FtsZ ring is to recruit other cell division proteins to the septum to produce a new cell wall between the dividing cells. Binds GTP and shows GTPase activity.</text>
</comment>
<name>H1DHJ5_9BACT</name>
<dbReference type="PANTHER" id="PTHR30314">
    <property type="entry name" value="CELL DIVISION PROTEIN FTSZ-RELATED"/>
    <property type="match status" value="1"/>
</dbReference>
<keyword evidence="4 9" id="KW-0132">Cell division</keyword>
<evidence type="ECO:0000256" key="6">
    <source>
        <dbReference type="SAM" id="MobiDB-lite"/>
    </source>
</evidence>
<dbReference type="SMART" id="SM00864">
    <property type="entry name" value="Tubulin"/>
    <property type="match status" value="1"/>
</dbReference>
<dbReference type="GO" id="GO:0005737">
    <property type="term" value="C:cytoplasm"/>
    <property type="evidence" value="ECO:0007669"/>
    <property type="project" value="UniProtKB-SubCell"/>
</dbReference>
<comment type="subunit">
    <text evidence="4">Homodimer. Polymerizes to form a dynamic ring structure in a strictly GTP-dependent manner. Interacts directly with several other division proteins.</text>
</comment>
<keyword evidence="3 4" id="KW-0342">GTP-binding</keyword>
<reference evidence="9 10" key="1">
    <citation type="submission" date="2012-01" db="EMBL/GenBank/DDBJ databases">
        <title>The Genome Sequence of Odoribacter laneus YIT 12061.</title>
        <authorList>
            <consortium name="The Broad Institute Genome Sequencing Platform"/>
            <person name="Earl A."/>
            <person name="Ward D."/>
            <person name="Feldgarden M."/>
            <person name="Gevers D."/>
            <person name="Morotomi M."/>
            <person name="Young S.K."/>
            <person name="Zeng Q."/>
            <person name="Gargeya S."/>
            <person name="Fitzgerald M."/>
            <person name="Haas B."/>
            <person name="Abouelleil A."/>
            <person name="Alvarado L."/>
            <person name="Arachchi H.M."/>
            <person name="Berlin A."/>
            <person name="Chapman S.B."/>
            <person name="Gearin G."/>
            <person name="Goldberg J."/>
            <person name="Griggs A."/>
            <person name="Gujja S."/>
            <person name="Hansen M."/>
            <person name="Heiman D."/>
            <person name="Howarth C."/>
            <person name="Larimer J."/>
            <person name="Lui A."/>
            <person name="MacDonald P.J.P."/>
            <person name="McCowen C."/>
            <person name="Montmayeur A."/>
            <person name="Murphy C."/>
            <person name="Neiman D."/>
            <person name="Pearson M."/>
            <person name="Priest M."/>
            <person name="Roberts A."/>
            <person name="Saif S."/>
            <person name="Shea T."/>
            <person name="Sisk P."/>
            <person name="Stolte C."/>
            <person name="Sykes S."/>
            <person name="Wortman J."/>
            <person name="Nusbaum C."/>
            <person name="Birren B."/>
        </authorList>
    </citation>
    <scope>NUCLEOTIDE SEQUENCE [LARGE SCALE GENOMIC DNA]</scope>
    <source>
        <strain evidence="9 10">YIT 12061</strain>
    </source>
</reference>
<dbReference type="GO" id="GO:0043093">
    <property type="term" value="P:FtsZ-dependent cytokinesis"/>
    <property type="evidence" value="ECO:0007669"/>
    <property type="project" value="UniProtKB-UniRule"/>
</dbReference>
<keyword evidence="10" id="KW-1185">Reference proteome</keyword>
<dbReference type="RefSeq" id="WP_009136879.1">
    <property type="nucleotide sequence ID" value="NZ_JH594596.1"/>
</dbReference>
<gene>
    <name evidence="4" type="primary">ftsZ</name>
    <name evidence="9" type="ORF">HMPREF9449_01731</name>
</gene>
<dbReference type="FunFam" id="3.40.50.1440:FF:000001">
    <property type="entry name" value="Cell division protein FtsZ"/>
    <property type="match status" value="1"/>
</dbReference>
<keyword evidence="4" id="KW-0717">Septation</keyword>
<keyword evidence="2 4" id="KW-0547">Nucleotide-binding</keyword>
<feature type="region of interest" description="Disordered" evidence="6">
    <location>
        <begin position="372"/>
        <end position="410"/>
    </location>
</feature>
<dbReference type="CDD" id="cd02201">
    <property type="entry name" value="FtsZ_type1"/>
    <property type="match status" value="1"/>
</dbReference>
<dbReference type="GeneID" id="98069297"/>
<dbReference type="GO" id="GO:0000917">
    <property type="term" value="P:division septum assembly"/>
    <property type="evidence" value="ECO:0007669"/>
    <property type="project" value="UniProtKB-KW"/>
</dbReference>
<evidence type="ECO:0000256" key="5">
    <source>
        <dbReference type="NCBIfam" id="TIGR00065"/>
    </source>
</evidence>
<comment type="subcellular location">
    <subcellularLocation>
        <location evidence="4">Cytoplasm</location>
    </subcellularLocation>
    <text evidence="4">Assembles at midcell at the inner surface of the cytoplasmic membrane.</text>
</comment>
<feature type="domain" description="Tubulin/FtsZ 2-layer sandwich" evidence="8">
    <location>
        <begin position="212"/>
        <end position="331"/>
    </location>
</feature>
<dbReference type="SUPFAM" id="SSF55307">
    <property type="entry name" value="Tubulin C-terminal domain-like"/>
    <property type="match status" value="1"/>
</dbReference>
<organism evidence="9 10">
    <name type="scientific">Odoribacter laneus YIT 12061</name>
    <dbReference type="NCBI Taxonomy" id="742817"/>
    <lineage>
        <taxon>Bacteria</taxon>
        <taxon>Pseudomonadati</taxon>
        <taxon>Bacteroidota</taxon>
        <taxon>Bacteroidia</taxon>
        <taxon>Bacteroidales</taxon>
        <taxon>Odoribacteraceae</taxon>
        <taxon>Odoribacter</taxon>
    </lineage>
</organism>
<dbReference type="GO" id="GO:0003924">
    <property type="term" value="F:GTPase activity"/>
    <property type="evidence" value="ECO:0007669"/>
    <property type="project" value="UniProtKB-UniRule"/>
</dbReference>
<feature type="binding site" evidence="4">
    <location>
        <begin position="114"/>
        <end position="116"/>
    </location>
    <ligand>
        <name>GTP</name>
        <dbReference type="ChEBI" id="CHEBI:37565"/>
    </ligand>
</feature>
<comment type="caution">
    <text evidence="9">The sequence shown here is derived from an EMBL/GenBank/DDBJ whole genome shotgun (WGS) entry which is preliminary data.</text>
</comment>
<protein>
    <recommendedName>
        <fullName evidence="4 5">Cell division protein FtsZ</fullName>
    </recommendedName>
</protein>
<dbReference type="InterPro" id="IPR000158">
    <property type="entry name" value="Cell_div_FtsZ"/>
</dbReference>
<dbReference type="Gene3D" id="3.40.50.1440">
    <property type="entry name" value="Tubulin/FtsZ, GTPase domain"/>
    <property type="match status" value="1"/>
</dbReference>
<dbReference type="GO" id="GO:0032153">
    <property type="term" value="C:cell division site"/>
    <property type="evidence" value="ECO:0007669"/>
    <property type="project" value="UniProtKB-UniRule"/>
</dbReference>
<comment type="similarity">
    <text evidence="1 4">Belongs to the FtsZ family.</text>
</comment>